<gene>
    <name evidence="2" type="ORF">AVDCRST_MAG57-376</name>
</gene>
<feature type="compositionally biased region" description="Basic and acidic residues" evidence="1">
    <location>
        <begin position="1"/>
        <end position="14"/>
    </location>
</feature>
<feature type="region of interest" description="Disordered" evidence="1">
    <location>
        <begin position="1"/>
        <end position="63"/>
    </location>
</feature>
<organism evidence="2">
    <name type="scientific">uncultured Blastococcus sp</name>
    <dbReference type="NCBI Taxonomy" id="217144"/>
    <lineage>
        <taxon>Bacteria</taxon>
        <taxon>Bacillati</taxon>
        <taxon>Actinomycetota</taxon>
        <taxon>Actinomycetes</taxon>
        <taxon>Geodermatophilales</taxon>
        <taxon>Geodermatophilaceae</taxon>
        <taxon>Blastococcus</taxon>
        <taxon>environmental samples</taxon>
    </lineage>
</organism>
<feature type="region of interest" description="Disordered" evidence="1">
    <location>
        <begin position="195"/>
        <end position="252"/>
    </location>
</feature>
<evidence type="ECO:0000256" key="1">
    <source>
        <dbReference type="SAM" id="MobiDB-lite"/>
    </source>
</evidence>
<feature type="non-terminal residue" evidence="2">
    <location>
        <position position="1"/>
    </location>
</feature>
<accession>A0A6J4H9C7</accession>
<dbReference type="EMBL" id="CADCTI010000035">
    <property type="protein sequence ID" value="CAA9217004.1"/>
    <property type="molecule type" value="Genomic_DNA"/>
</dbReference>
<evidence type="ECO:0000313" key="2">
    <source>
        <dbReference type="EMBL" id="CAA9217004.1"/>
    </source>
</evidence>
<feature type="compositionally biased region" description="Low complexity" evidence="1">
    <location>
        <begin position="54"/>
        <end position="63"/>
    </location>
</feature>
<sequence length="270" mass="30306">DHPCRRRPAGADRSRRGRAGSSPGPGGHRRPRGGRAGRPRLDGQRFRGQRLGAPRHPAAHARMAAPVRVLRRRRRRRRPHPARVAAGCEGRLLRRAVLHDHLRAVRHQRAVPPPPLVTPRLEDHEAARPLDDLPVHRRHLHAVRAAGRRPADRLLGARRRLGRRAGRCRAEAHLADRAALGGGAALHRPGLGGGVRADRHPAHRRCHLDGPAGRGRAALHPRRRHLRHQEAESVAGDLRLPRGLPRDDDRGRDLPLHRRLLRRLQQSLRL</sequence>
<feature type="compositionally biased region" description="Basic residues" evidence="1">
    <location>
        <begin position="217"/>
        <end position="227"/>
    </location>
</feature>
<name>A0A6J4H9C7_9ACTN</name>
<dbReference type="AlphaFoldDB" id="A0A6J4H9C7"/>
<feature type="non-terminal residue" evidence="2">
    <location>
        <position position="270"/>
    </location>
</feature>
<protein>
    <submittedName>
        <fullName evidence="2">FIG01964566: Predicted membrane protein, hemolysin III homolog</fullName>
    </submittedName>
</protein>
<proteinExistence type="predicted"/>
<reference evidence="2" key="1">
    <citation type="submission" date="2020-02" db="EMBL/GenBank/DDBJ databases">
        <authorList>
            <person name="Meier V. D."/>
        </authorList>
    </citation>
    <scope>NUCLEOTIDE SEQUENCE</scope>
    <source>
        <strain evidence="2">AVDCRST_MAG57</strain>
    </source>
</reference>
<feature type="compositionally biased region" description="Basic residues" evidence="1">
    <location>
        <begin position="27"/>
        <end position="38"/>
    </location>
</feature>